<dbReference type="InterPro" id="IPR015590">
    <property type="entry name" value="Aldehyde_DH_dom"/>
</dbReference>
<dbReference type="Gene3D" id="3.40.605.10">
    <property type="entry name" value="Aldehyde Dehydrogenase, Chain A, domain 1"/>
    <property type="match status" value="1"/>
</dbReference>
<dbReference type="Proteomes" id="UP001239522">
    <property type="component" value="Chromosome"/>
</dbReference>
<evidence type="ECO:0000256" key="2">
    <source>
        <dbReference type="ARBA" id="ARBA00023002"/>
    </source>
</evidence>
<keyword evidence="2" id="KW-0560">Oxidoreductase</keyword>
<reference evidence="5 6" key="1">
    <citation type="submission" date="2023-03" db="EMBL/GenBank/DDBJ databases">
        <title>Isolation and description of six Streptomyces strains from soil environments, able to metabolize different microbial glucans.</title>
        <authorList>
            <person name="Widen T."/>
            <person name="Larsbrink J."/>
        </authorList>
    </citation>
    <scope>NUCLEOTIDE SEQUENCE [LARGE SCALE GENOMIC DNA]</scope>
    <source>
        <strain evidence="5 6">Mut1</strain>
    </source>
</reference>
<dbReference type="PANTHER" id="PTHR43720">
    <property type="entry name" value="2-AMINOMUCONIC SEMIALDEHYDE DEHYDROGENASE"/>
    <property type="match status" value="1"/>
</dbReference>
<evidence type="ECO:0000313" key="5">
    <source>
        <dbReference type="EMBL" id="WLQ37225.1"/>
    </source>
</evidence>
<dbReference type="PANTHER" id="PTHR43720:SF2">
    <property type="entry name" value="2-AMINOMUCONIC SEMIALDEHYDE DEHYDROGENASE"/>
    <property type="match status" value="1"/>
</dbReference>
<dbReference type="Pfam" id="PF00171">
    <property type="entry name" value="Aldedh"/>
    <property type="match status" value="1"/>
</dbReference>
<protein>
    <submittedName>
        <fullName evidence="5">Aldehyde dehydrogenase family protein</fullName>
    </submittedName>
</protein>
<name>A0ABY9HRQ5_9ACTN</name>
<evidence type="ECO:0000256" key="1">
    <source>
        <dbReference type="ARBA" id="ARBA00009986"/>
    </source>
</evidence>
<dbReference type="InterPro" id="IPR016161">
    <property type="entry name" value="Ald_DH/histidinol_DH"/>
</dbReference>
<evidence type="ECO:0000256" key="3">
    <source>
        <dbReference type="ARBA" id="ARBA00023027"/>
    </source>
</evidence>
<accession>A0ABY9HRQ5</accession>
<dbReference type="RefSeq" id="WP_306059243.1">
    <property type="nucleotide sequence ID" value="NZ_CP120997.1"/>
</dbReference>
<proteinExistence type="inferred from homology"/>
<dbReference type="SUPFAM" id="SSF53720">
    <property type="entry name" value="ALDH-like"/>
    <property type="match status" value="1"/>
</dbReference>
<comment type="similarity">
    <text evidence="1">Belongs to the aldehyde dehydrogenase family.</text>
</comment>
<dbReference type="Gene3D" id="3.40.309.10">
    <property type="entry name" value="Aldehyde Dehydrogenase, Chain A, domain 2"/>
    <property type="match status" value="1"/>
</dbReference>
<dbReference type="EMBL" id="CP120997">
    <property type="protein sequence ID" value="WLQ37225.1"/>
    <property type="molecule type" value="Genomic_DNA"/>
</dbReference>
<evidence type="ECO:0000259" key="4">
    <source>
        <dbReference type="Pfam" id="PF00171"/>
    </source>
</evidence>
<gene>
    <name evidence="5" type="ORF">P8A18_28975</name>
</gene>
<feature type="domain" description="Aldehyde dehydrogenase" evidence="4">
    <location>
        <begin position="58"/>
        <end position="354"/>
    </location>
</feature>
<organism evidence="5 6">
    <name type="scientific">Streptomyces castrisilvae</name>
    <dbReference type="NCBI Taxonomy" id="3033811"/>
    <lineage>
        <taxon>Bacteria</taxon>
        <taxon>Bacillati</taxon>
        <taxon>Actinomycetota</taxon>
        <taxon>Actinomycetes</taxon>
        <taxon>Kitasatosporales</taxon>
        <taxon>Streptomycetaceae</taxon>
        <taxon>Streptomyces</taxon>
    </lineage>
</organism>
<sequence>MTGAPLATVHEAPALLTRLTVKRMRATAGTPSARESAAVLAEAGRRFAKDTLAGLGPEEYAEAQALASGVPVRAARRTLARLEQDAAVLGDVVARQRPADAGDSGRSRWSRRGRVLGVVAPSNHPGTHIAWLQALALGYSVAVRPGARDPFTPQRLVHALLDAGLEPGRISLLAGPHAAADSLTEAADLGLVYGGESTVARLRGNDRVLVRGPGRSKILVDGPVDDALLDHLVAETAGDGGVRCTNTTAVLTSGDHRALAEALAGRLAALPVLPVTHADAALPVRPAAEAHALRAAVAKAAGGAPDLARRHYGAETTPVVDGDGAVLRPAVVAVDRPDHPALAAEFPFPCVWVAPWRPGDGIAPLAGSLALTLLTEDARLVDAALGDPTIRTVVHGRVPGWWQDPYLPHDGYIGQFLNEVRGYAVPVDGEQE</sequence>
<dbReference type="InterPro" id="IPR016162">
    <property type="entry name" value="Ald_DH_N"/>
</dbReference>
<dbReference type="InterPro" id="IPR016163">
    <property type="entry name" value="Ald_DH_C"/>
</dbReference>
<evidence type="ECO:0000313" key="6">
    <source>
        <dbReference type="Proteomes" id="UP001239522"/>
    </source>
</evidence>
<keyword evidence="6" id="KW-1185">Reference proteome</keyword>
<keyword evidence="3" id="KW-0520">NAD</keyword>